<feature type="transmembrane region" description="Helical" evidence="3">
    <location>
        <begin position="393"/>
        <end position="415"/>
    </location>
</feature>
<feature type="transmembrane region" description="Helical" evidence="3">
    <location>
        <begin position="294"/>
        <end position="314"/>
    </location>
</feature>
<dbReference type="AlphaFoldDB" id="A0A2W4YPR0"/>
<evidence type="ECO:0000256" key="1">
    <source>
        <dbReference type="SAM" id="Coils"/>
    </source>
</evidence>
<feature type="transmembrane region" description="Helical" evidence="3">
    <location>
        <begin position="427"/>
        <end position="445"/>
    </location>
</feature>
<dbReference type="PANTHER" id="PTHR22911:SF137">
    <property type="entry name" value="SOLUTE CARRIER FAMILY 35 MEMBER G2-RELATED"/>
    <property type="match status" value="1"/>
</dbReference>
<keyword evidence="3" id="KW-1133">Transmembrane helix</keyword>
<feature type="compositionally biased region" description="Low complexity" evidence="2">
    <location>
        <begin position="20"/>
        <end position="29"/>
    </location>
</feature>
<dbReference type="InterPro" id="IPR037185">
    <property type="entry name" value="EmrE-like"/>
</dbReference>
<evidence type="ECO:0000313" key="5">
    <source>
        <dbReference type="Proteomes" id="UP000249794"/>
    </source>
</evidence>
<dbReference type="EMBL" id="QBMP01000223">
    <property type="protein sequence ID" value="PZO49011.1"/>
    <property type="molecule type" value="Genomic_DNA"/>
</dbReference>
<feature type="transmembrane region" description="Helical" evidence="3">
    <location>
        <begin position="262"/>
        <end position="282"/>
    </location>
</feature>
<dbReference type="SUPFAM" id="SSF103481">
    <property type="entry name" value="Multidrug resistance efflux transporter EmrE"/>
    <property type="match status" value="1"/>
</dbReference>
<feature type="transmembrane region" description="Helical" evidence="3">
    <location>
        <begin position="457"/>
        <end position="474"/>
    </location>
</feature>
<dbReference type="Proteomes" id="UP000249794">
    <property type="component" value="Unassembled WGS sequence"/>
</dbReference>
<gene>
    <name evidence="4" type="ORF">DCF15_17385</name>
</gene>
<feature type="transmembrane region" description="Helical" evidence="3">
    <location>
        <begin position="156"/>
        <end position="177"/>
    </location>
</feature>
<keyword evidence="1" id="KW-0175">Coiled coil</keyword>
<proteinExistence type="predicted"/>
<dbReference type="PANTHER" id="PTHR22911">
    <property type="entry name" value="ACYL-MALONYL CONDENSING ENZYME-RELATED"/>
    <property type="match status" value="1"/>
</dbReference>
<feature type="coiled-coil region" evidence="1">
    <location>
        <begin position="32"/>
        <end position="80"/>
    </location>
</feature>
<feature type="transmembrane region" description="Helical" evidence="3">
    <location>
        <begin position="334"/>
        <end position="353"/>
    </location>
</feature>
<organism evidence="4 5">
    <name type="scientific">Phormidesmis priestleyi</name>
    <dbReference type="NCBI Taxonomy" id="268141"/>
    <lineage>
        <taxon>Bacteria</taxon>
        <taxon>Bacillati</taxon>
        <taxon>Cyanobacteriota</taxon>
        <taxon>Cyanophyceae</taxon>
        <taxon>Leptolyngbyales</taxon>
        <taxon>Leptolyngbyaceae</taxon>
        <taxon>Phormidesmis</taxon>
    </lineage>
</organism>
<reference evidence="5" key="1">
    <citation type="submission" date="2018-04" db="EMBL/GenBank/DDBJ databases">
        <authorList>
            <person name="Cornet L."/>
        </authorList>
    </citation>
    <scope>NUCLEOTIDE SEQUENCE [LARGE SCALE GENOMIC DNA]</scope>
</reference>
<name>A0A2W4YPR0_9CYAN</name>
<evidence type="ECO:0008006" key="6">
    <source>
        <dbReference type="Google" id="ProtNLM"/>
    </source>
</evidence>
<keyword evidence="3" id="KW-0472">Membrane</keyword>
<feature type="region of interest" description="Disordered" evidence="2">
    <location>
        <begin position="1"/>
        <end position="29"/>
    </location>
</feature>
<sequence length="482" mass="51260">MTSVNPASEDSEDIDKIPAEPQTPQTPQERYAEQLYQDIERLEAIKASLQANIATLQSDYKRLKSAVQAAESAVQAETQAGALATLSASNLGPRLPGEPALSGMLGQPTEAASIYAQPIHLPITTAALGSEREQSLNGFYTQGLSPQAKADLRKGLGLSAIATGLVAWHFGVVSALGQGGSWLGVNIGQLGTGFVPAVALLWLRMLVTVPILIALATQLYQDTWEDIQDWVYSRDQLLILLISSGVALFFSQVLLYQCLSNIGPGLGAVLLFLYPLTAVPLGKLMRQERDLSGLGLLGLVAIAMGGLLAIRPILSSNVAQATAQSTVQSTGAVPNAIWLGLLASLAFSLYIGLTQISYRQQCHPIPVSIAQLSTVAVLSSIVLLVKPLKLVDISWLSLTFWGLLLGLTMTLVYLLQYVLQSGNLRIVGVYTAMVAAATPLAAVMIGWSFDPTTTFEIIQWTGTLLVSVGGIALAQDKLKQSQ</sequence>
<feature type="transmembrane region" description="Helical" evidence="3">
    <location>
        <begin position="197"/>
        <end position="216"/>
    </location>
</feature>
<accession>A0A2W4YPR0</accession>
<feature type="transmembrane region" description="Helical" evidence="3">
    <location>
        <begin position="365"/>
        <end position="387"/>
    </location>
</feature>
<comment type="caution">
    <text evidence="4">The sequence shown here is derived from an EMBL/GenBank/DDBJ whole genome shotgun (WGS) entry which is preliminary data.</text>
</comment>
<evidence type="ECO:0000313" key="4">
    <source>
        <dbReference type="EMBL" id="PZO49011.1"/>
    </source>
</evidence>
<dbReference type="GO" id="GO:0016020">
    <property type="term" value="C:membrane"/>
    <property type="evidence" value="ECO:0007669"/>
    <property type="project" value="TreeGrafter"/>
</dbReference>
<reference evidence="4 5" key="2">
    <citation type="submission" date="2018-06" db="EMBL/GenBank/DDBJ databases">
        <title>Metagenomic assembly of (sub)arctic Cyanobacteria and their associated microbiome from non-axenic cultures.</title>
        <authorList>
            <person name="Baurain D."/>
        </authorList>
    </citation>
    <scope>NUCLEOTIDE SEQUENCE [LARGE SCALE GENOMIC DNA]</scope>
    <source>
        <strain evidence="4">ULC027bin1</strain>
    </source>
</reference>
<feature type="transmembrane region" description="Helical" evidence="3">
    <location>
        <begin position="237"/>
        <end position="256"/>
    </location>
</feature>
<evidence type="ECO:0000256" key="3">
    <source>
        <dbReference type="SAM" id="Phobius"/>
    </source>
</evidence>
<protein>
    <recommendedName>
        <fullName evidence="6">EamA family transporter</fullName>
    </recommendedName>
</protein>
<evidence type="ECO:0000256" key="2">
    <source>
        <dbReference type="SAM" id="MobiDB-lite"/>
    </source>
</evidence>
<keyword evidence="3" id="KW-0812">Transmembrane</keyword>